<dbReference type="RefSeq" id="WP_378218789.1">
    <property type="nucleotide sequence ID" value="NZ_JBHRTK010000004.1"/>
</dbReference>
<gene>
    <name evidence="6" type="ORF">ACFOHJ_04050</name>
</gene>
<dbReference type="PIRSF" id="PIRSF002741">
    <property type="entry name" value="MppA"/>
    <property type="match status" value="1"/>
</dbReference>
<dbReference type="Gene3D" id="3.40.190.10">
    <property type="entry name" value="Periplasmic binding protein-like II"/>
    <property type="match status" value="1"/>
</dbReference>
<proteinExistence type="inferred from homology"/>
<evidence type="ECO:0000256" key="3">
    <source>
        <dbReference type="ARBA" id="ARBA00022729"/>
    </source>
</evidence>
<reference evidence="7" key="1">
    <citation type="journal article" date="2019" name="Int. J. Syst. Evol. Microbiol.">
        <title>The Global Catalogue of Microorganisms (GCM) 10K type strain sequencing project: providing services to taxonomists for standard genome sequencing and annotation.</title>
        <authorList>
            <consortium name="The Broad Institute Genomics Platform"/>
            <consortium name="The Broad Institute Genome Sequencing Center for Infectious Disease"/>
            <person name="Wu L."/>
            <person name="Ma J."/>
        </authorList>
    </citation>
    <scope>NUCLEOTIDE SEQUENCE [LARGE SCALE GENOMIC DNA]</scope>
    <source>
        <strain evidence="7">KCTC 52165</strain>
    </source>
</reference>
<evidence type="ECO:0000256" key="2">
    <source>
        <dbReference type="ARBA" id="ARBA00005695"/>
    </source>
</evidence>
<comment type="caution">
    <text evidence="6">The sequence shown here is derived from an EMBL/GenBank/DDBJ whole genome shotgun (WGS) entry which is preliminary data.</text>
</comment>
<dbReference type="InterPro" id="IPR039424">
    <property type="entry name" value="SBP_5"/>
</dbReference>
<accession>A0ABV7K532</accession>
<organism evidence="6 7">
    <name type="scientific">Aquamicrobium soli</name>
    <dbReference type="NCBI Taxonomy" id="1811518"/>
    <lineage>
        <taxon>Bacteria</taxon>
        <taxon>Pseudomonadati</taxon>
        <taxon>Pseudomonadota</taxon>
        <taxon>Alphaproteobacteria</taxon>
        <taxon>Hyphomicrobiales</taxon>
        <taxon>Phyllobacteriaceae</taxon>
        <taxon>Aquamicrobium</taxon>
    </lineage>
</organism>
<sequence length="577" mass="63793">MRDGRNDLDSLKQEAGRPAPNEHAKGEPRGPNRRDLLQAGGLLAALPFAGGLGASAMAGFAPTRALAASPGQCVLGVTQEAVNFNPLLYVNTGVETSVEFIVFDALWKLDPTGAFVPNLAAEIPTQENGGISEDGLTWTIKLRPDVKWHDGTPFTAADVTFTLDVLMDPKVTVRSRNGHDHVESYEAVDDHTVRVKLKDSFAPYMVSWQKTSIVPKHILSGIDINTAPFNTNPIGTGPFKFKSRVAGSQIEFEPNPDYHGGAPKLTSLIQKYVPDQQTLYAQFQTGEVDIYDLQGIPPLLYAKAKTLPGCKIELSPMPFVEFIYFNCGKPQFSDKRVRKALYMAVDRKGWIDAVFYGVPLPTLSFLPPNHWAYNKNLVDPGYDPAKAAALLDEAGWKVGSDGVREKDGVRLSFTMSTTAGAKAREQAQQLVQQNFKKINVEMTIKNMPASVVWGDYTIKSEFDTLMVGWDALLYPDPDYGDRIRSDAIPVKGGNGSNYVQYENAEIDDLCRKGATTVKQEDRKAIYDRIQEILLDDMPFAPIYAYQQIVGVRDRIGNYKPNAYTPINSWNTVEWTAT</sequence>
<feature type="domain" description="Solute-binding protein family 5" evidence="5">
    <location>
        <begin position="115"/>
        <end position="479"/>
    </location>
</feature>
<dbReference type="InterPro" id="IPR006311">
    <property type="entry name" value="TAT_signal"/>
</dbReference>
<dbReference type="CDD" id="cd08513">
    <property type="entry name" value="PBP2_thermophilic_Hb8_like"/>
    <property type="match status" value="1"/>
</dbReference>
<protein>
    <submittedName>
        <fullName evidence="6">Peptide ABC transporter substrate-binding protein</fullName>
    </submittedName>
</protein>
<dbReference type="SUPFAM" id="SSF53850">
    <property type="entry name" value="Periplasmic binding protein-like II"/>
    <property type="match status" value="1"/>
</dbReference>
<evidence type="ECO:0000256" key="1">
    <source>
        <dbReference type="ARBA" id="ARBA00004418"/>
    </source>
</evidence>
<dbReference type="InterPro" id="IPR030678">
    <property type="entry name" value="Peptide/Ni-bd"/>
</dbReference>
<dbReference type="Gene3D" id="3.90.76.10">
    <property type="entry name" value="Dipeptide-binding Protein, Domain 1"/>
    <property type="match status" value="1"/>
</dbReference>
<dbReference type="PROSITE" id="PS51318">
    <property type="entry name" value="TAT"/>
    <property type="match status" value="1"/>
</dbReference>
<keyword evidence="7" id="KW-1185">Reference proteome</keyword>
<name>A0ABV7K532_9HYPH</name>
<evidence type="ECO:0000256" key="4">
    <source>
        <dbReference type="SAM" id="MobiDB-lite"/>
    </source>
</evidence>
<dbReference type="PANTHER" id="PTHR30290">
    <property type="entry name" value="PERIPLASMIC BINDING COMPONENT OF ABC TRANSPORTER"/>
    <property type="match status" value="1"/>
</dbReference>
<keyword evidence="3" id="KW-0732">Signal</keyword>
<dbReference type="EMBL" id="JBHRTK010000004">
    <property type="protein sequence ID" value="MFC3205374.1"/>
    <property type="molecule type" value="Genomic_DNA"/>
</dbReference>
<dbReference type="Pfam" id="PF00496">
    <property type="entry name" value="SBP_bac_5"/>
    <property type="match status" value="1"/>
</dbReference>
<comment type="similarity">
    <text evidence="2">Belongs to the bacterial solute-binding protein 5 family.</text>
</comment>
<dbReference type="Gene3D" id="3.10.105.10">
    <property type="entry name" value="Dipeptide-binding Protein, Domain 3"/>
    <property type="match status" value="1"/>
</dbReference>
<feature type="region of interest" description="Disordered" evidence="4">
    <location>
        <begin position="1"/>
        <end position="34"/>
    </location>
</feature>
<evidence type="ECO:0000259" key="5">
    <source>
        <dbReference type="Pfam" id="PF00496"/>
    </source>
</evidence>
<dbReference type="PANTHER" id="PTHR30290:SF38">
    <property type="entry name" value="D,D-DIPEPTIDE-BINDING PERIPLASMIC PROTEIN DDPA-RELATED"/>
    <property type="match status" value="1"/>
</dbReference>
<evidence type="ECO:0000313" key="7">
    <source>
        <dbReference type="Proteomes" id="UP001595583"/>
    </source>
</evidence>
<dbReference type="Proteomes" id="UP001595583">
    <property type="component" value="Unassembled WGS sequence"/>
</dbReference>
<dbReference type="InterPro" id="IPR000914">
    <property type="entry name" value="SBP_5_dom"/>
</dbReference>
<evidence type="ECO:0000313" key="6">
    <source>
        <dbReference type="EMBL" id="MFC3205374.1"/>
    </source>
</evidence>
<comment type="subcellular location">
    <subcellularLocation>
        <location evidence="1">Periplasm</location>
    </subcellularLocation>
</comment>